<dbReference type="EMBL" id="BOMQ01000102">
    <property type="protein sequence ID" value="GIE54448.1"/>
    <property type="molecule type" value="Genomic_DNA"/>
</dbReference>
<accession>A0A919JPA6</accession>
<proteinExistence type="predicted"/>
<organism evidence="2 3">
    <name type="scientific">Actinoplanes nipponensis</name>
    <dbReference type="NCBI Taxonomy" id="135950"/>
    <lineage>
        <taxon>Bacteria</taxon>
        <taxon>Bacillati</taxon>
        <taxon>Actinomycetota</taxon>
        <taxon>Actinomycetes</taxon>
        <taxon>Micromonosporales</taxon>
        <taxon>Micromonosporaceae</taxon>
        <taxon>Actinoplanes</taxon>
    </lineage>
</organism>
<evidence type="ECO:0000256" key="1">
    <source>
        <dbReference type="SAM" id="MobiDB-lite"/>
    </source>
</evidence>
<reference evidence="2" key="1">
    <citation type="submission" date="2021-01" db="EMBL/GenBank/DDBJ databases">
        <title>Whole genome shotgun sequence of Actinoplanes nipponensis NBRC 14063.</title>
        <authorList>
            <person name="Komaki H."/>
            <person name="Tamura T."/>
        </authorList>
    </citation>
    <scope>NUCLEOTIDE SEQUENCE</scope>
    <source>
        <strain evidence="2">NBRC 14063</strain>
    </source>
</reference>
<evidence type="ECO:0000313" key="2">
    <source>
        <dbReference type="EMBL" id="GIE54448.1"/>
    </source>
</evidence>
<gene>
    <name evidence="2" type="ORF">Ani05nite_79820</name>
</gene>
<dbReference type="RefSeq" id="WP_203777267.1">
    <property type="nucleotide sequence ID" value="NZ_BOMQ01000102.1"/>
</dbReference>
<dbReference type="AlphaFoldDB" id="A0A919JPA6"/>
<sequence length="121" mass="12759">MTDQPATAVPLERPAQPSPTRPWQQGGHPPIRVEPTADPVYPYALEIGDYATTTLAMTTAGVRALRDALTALLAHTSPAETQDFVADWARAHNAVVAEAPAEPAPAALKPADPPVQYVMAA</sequence>
<comment type="caution">
    <text evidence="2">The sequence shown here is derived from an EMBL/GenBank/DDBJ whole genome shotgun (WGS) entry which is preliminary data.</text>
</comment>
<name>A0A919JPA6_9ACTN</name>
<evidence type="ECO:0000313" key="3">
    <source>
        <dbReference type="Proteomes" id="UP000647172"/>
    </source>
</evidence>
<protein>
    <submittedName>
        <fullName evidence="2">Uncharacterized protein</fullName>
    </submittedName>
</protein>
<feature type="region of interest" description="Disordered" evidence="1">
    <location>
        <begin position="1"/>
        <end position="35"/>
    </location>
</feature>
<keyword evidence="3" id="KW-1185">Reference proteome</keyword>
<dbReference type="Proteomes" id="UP000647172">
    <property type="component" value="Unassembled WGS sequence"/>
</dbReference>